<keyword evidence="11" id="KW-1185">Reference proteome</keyword>
<organism evidence="10 11">
    <name type="scientific">Amycolatopsis magusensis</name>
    <dbReference type="NCBI Taxonomy" id="882444"/>
    <lineage>
        <taxon>Bacteria</taxon>
        <taxon>Bacillati</taxon>
        <taxon>Actinomycetota</taxon>
        <taxon>Actinomycetes</taxon>
        <taxon>Pseudonocardiales</taxon>
        <taxon>Pseudonocardiaceae</taxon>
        <taxon>Amycolatopsis</taxon>
    </lineage>
</organism>
<reference evidence="10 11" key="1">
    <citation type="submission" date="2021-03" db="EMBL/GenBank/DDBJ databases">
        <title>Sequencing the genomes of 1000 actinobacteria strains.</title>
        <authorList>
            <person name="Klenk H.-P."/>
        </authorList>
    </citation>
    <scope>NUCLEOTIDE SEQUENCE [LARGE SCALE GENOMIC DNA]</scope>
    <source>
        <strain evidence="10 11">DSM 45510</strain>
    </source>
</reference>
<comment type="subcellular location">
    <subcellularLocation>
        <location evidence="1">Cell membrane</location>
        <topology evidence="1">Multi-pass membrane protein</topology>
    </subcellularLocation>
</comment>
<dbReference type="Proteomes" id="UP000741013">
    <property type="component" value="Unassembled WGS sequence"/>
</dbReference>
<dbReference type="Pfam" id="PF00664">
    <property type="entry name" value="ABC_membrane"/>
    <property type="match status" value="1"/>
</dbReference>
<dbReference type="PROSITE" id="PS50929">
    <property type="entry name" value="ABC_TM1F"/>
    <property type="match status" value="1"/>
</dbReference>
<evidence type="ECO:0000256" key="1">
    <source>
        <dbReference type="ARBA" id="ARBA00004651"/>
    </source>
</evidence>
<dbReference type="InterPro" id="IPR027417">
    <property type="entry name" value="P-loop_NTPase"/>
</dbReference>
<keyword evidence="6 7" id="KW-0472">Membrane</keyword>
<dbReference type="PANTHER" id="PTHR24221">
    <property type="entry name" value="ATP-BINDING CASSETTE SUB-FAMILY B"/>
    <property type="match status" value="1"/>
</dbReference>
<dbReference type="RefSeq" id="WP_209666033.1">
    <property type="nucleotide sequence ID" value="NZ_JAGGMS010000001.1"/>
</dbReference>
<dbReference type="InterPro" id="IPR011527">
    <property type="entry name" value="ABC1_TM_dom"/>
</dbReference>
<feature type="transmembrane region" description="Helical" evidence="7">
    <location>
        <begin position="244"/>
        <end position="266"/>
    </location>
</feature>
<evidence type="ECO:0000256" key="2">
    <source>
        <dbReference type="ARBA" id="ARBA00022692"/>
    </source>
</evidence>
<comment type="caution">
    <text evidence="10">The sequence shown here is derived from an EMBL/GenBank/DDBJ whole genome shotgun (WGS) entry which is preliminary data.</text>
</comment>
<evidence type="ECO:0000256" key="7">
    <source>
        <dbReference type="SAM" id="Phobius"/>
    </source>
</evidence>
<evidence type="ECO:0000256" key="4">
    <source>
        <dbReference type="ARBA" id="ARBA00022840"/>
    </source>
</evidence>
<dbReference type="InterPro" id="IPR017871">
    <property type="entry name" value="ABC_transporter-like_CS"/>
</dbReference>
<dbReference type="SMART" id="SM00382">
    <property type="entry name" value="AAA"/>
    <property type="match status" value="1"/>
</dbReference>
<accession>A0ABS4PTL0</accession>
<dbReference type="PROSITE" id="PS00211">
    <property type="entry name" value="ABC_TRANSPORTER_1"/>
    <property type="match status" value="1"/>
</dbReference>
<dbReference type="SUPFAM" id="SSF90123">
    <property type="entry name" value="ABC transporter transmembrane region"/>
    <property type="match status" value="1"/>
</dbReference>
<feature type="transmembrane region" description="Helical" evidence="7">
    <location>
        <begin position="54"/>
        <end position="74"/>
    </location>
</feature>
<keyword evidence="4 10" id="KW-0067">ATP-binding</keyword>
<dbReference type="InterPro" id="IPR003439">
    <property type="entry name" value="ABC_transporter-like_ATP-bd"/>
</dbReference>
<feature type="domain" description="ABC transmembrane type-1" evidence="9">
    <location>
        <begin position="21"/>
        <end position="289"/>
    </location>
</feature>
<evidence type="ECO:0000313" key="10">
    <source>
        <dbReference type="EMBL" id="MBP2182767.1"/>
    </source>
</evidence>
<dbReference type="EMBL" id="JAGGMS010000001">
    <property type="protein sequence ID" value="MBP2182767.1"/>
    <property type="molecule type" value="Genomic_DNA"/>
</dbReference>
<proteinExistence type="predicted"/>
<evidence type="ECO:0000259" key="8">
    <source>
        <dbReference type="PROSITE" id="PS50893"/>
    </source>
</evidence>
<dbReference type="InterPro" id="IPR036640">
    <property type="entry name" value="ABC1_TM_sf"/>
</dbReference>
<protein>
    <submittedName>
        <fullName evidence="10">ATP-binding cassette subfamily C protein</fullName>
    </submittedName>
</protein>
<evidence type="ECO:0000256" key="3">
    <source>
        <dbReference type="ARBA" id="ARBA00022741"/>
    </source>
</evidence>
<evidence type="ECO:0000256" key="6">
    <source>
        <dbReference type="ARBA" id="ARBA00023136"/>
    </source>
</evidence>
<evidence type="ECO:0000256" key="5">
    <source>
        <dbReference type="ARBA" id="ARBA00022989"/>
    </source>
</evidence>
<dbReference type="InterPro" id="IPR039421">
    <property type="entry name" value="Type_1_exporter"/>
</dbReference>
<dbReference type="CDD" id="cd03228">
    <property type="entry name" value="ABCC_MRP_Like"/>
    <property type="match status" value="1"/>
</dbReference>
<evidence type="ECO:0000313" key="11">
    <source>
        <dbReference type="Proteomes" id="UP000741013"/>
    </source>
</evidence>
<dbReference type="PROSITE" id="PS50893">
    <property type="entry name" value="ABC_TRANSPORTER_2"/>
    <property type="match status" value="1"/>
</dbReference>
<gene>
    <name evidence="10" type="ORF">JOM49_004293</name>
</gene>
<dbReference type="InterPro" id="IPR003593">
    <property type="entry name" value="AAA+_ATPase"/>
</dbReference>
<dbReference type="Pfam" id="PF00005">
    <property type="entry name" value="ABC_tran"/>
    <property type="match status" value="1"/>
</dbReference>
<dbReference type="SUPFAM" id="SSF52540">
    <property type="entry name" value="P-loop containing nucleoside triphosphate hydrolases"/>
    <property type="match status" value="1"/>
</dbReference>
<dbReference type="Gene3D" id="1.20.1560.10">
    <property type="entry name" value="ABC transporter type 1, transmembrane domain"/>
    <property type="match status" value="1"/>
</dbReference>
<feature type="domain" description="ABC transporter" evidence="8">
    <location>
        <begin position="332"/>
        <end position="562"/>
    </location>
</feature>
<dbReference type="PANTHER" id="PTHR24221:SF654">
    <property type="entry name" value="ATP-BINDING CASSETTE SUB-FAMILY B MEMBER 6"/>
    <property type="match status" value="1"/>
</dbReference>
<keyword evidence="5 7" id="KW-1133">Transmembrane helix</keyword>
<keyword evidence="3" id="KW-0547">Nucleotide-binding</keyword>
<feature type="transmembrane region" description="Helical" evidence="7">
    <location>
        <begin position="130"/>
        <end position="148"/>
    </location>
</feature>
<dbReference type="GO" id="GO:0005524">
    <property type="term" value="F:ATP binding"/>
    <property type="evidence" value="ECO:0007669"/>
    <property type="project" value="UniProtKB-KW"/>
</dbReference>
<evidence type="ECO:0000259" key="9">
    <source>
        <dbReference type="PROSITE" id="PS50929"/>
    </source>
</evidence>
<feature type="transmembrane region" description="Helical" evidence="7">
    <location>
        <begin position="154"/>
        <end position="175"/>
    </location>
</feature>
<dbReference type="Gene3D" id="3.40.50.300">
    <property type="entry name" value="P-loop containing nucleotide triphosphate hydrolases"/>
    <property type="match status" value="1"/>
</dbReference>
<keyword evidence="2 7" id="KW-0812">Transmembrane</keyword>
<name>A0ABS4PTL0_9PSEU</name>
<sequence length="585" mass="61425">MNSVAWRMISPAIARNRRALVMVLCWSLLGTVPTLLSGVLVAVALDRGFLAGDAGFGLAVLGCYGASLGLGAVATRQAMGPMAVFAEAVRDHLVHEVVHTSLHAAVSAGTAARTGFAARIVGQTETVRQILSNLVMAISSAVLMTIAACAGLVALVPAMVIALVPILLPAAFLLVRLSKVWRRRYEESLACEEELAAELDLVLTGTRDIAACGAAGRAGDDVDRRLRASARAATGVAGLSGARIGVIGLAGHLPLIVLLLLAPALVSRGALTTGELVGAITYLATGLEPAWRAITELLGNQALEVATVLRRLSGTEIPPEHDGSLEASRYDLALRGATFRYGPQSEPIFENTDLTLAEGTRLVVVGPSGIGKSTLVNVFAGLEAPEAGSVTLGGVDLKDLRTQWLRRSVALVPQEAYVFAGTVRENLAYLAPAAEDVELVDTATIFGLAELISRYGGLDGEIRPDTLSVGERQLVTLARVYLSPARVVILDEATCHLDPRAEAVAEEAFARRPGTLIMVAHRISSAMRAERVLLMGAGSLVQGTHEELLHSSPDYARLVDYWTRDAGATVDQGRWRAAITAGGGS</sequence>